<sequence length="368" mass="42703">NSYVCVKLPQEILFKILTFLDASSLFCISHVSKLFHKLANDDVLWQKIYMSEFGSHMWKPKSDVAAVKRDLVEVDQTVNNWKKMYFRTVTGPKMNTWLKELKDISPYNGLPILTEWVLRYKNLNVSWELTVCDNQGQESTLVQSEAHFFDSSLIVCWSSSNFPNYRHVSNIQLHGVRKETRVRKPGWRSLILKLDMTTQHGRLMGRDPLIRLMLLLPGVIIGIWRVNIEVAFVIISLHFHKLVEKSLLGTPVWANLAQHQPLSGRVKLGWKSGELEGSVEGCCIMSLTLQDVFERPLWCVSTPICIRMENRRWSSCYSGEHFLMDYNNPDGQVKMTLVWLEEQQQFFLITLSISISVVKVNRCFSREY</sequence>
<dbReference type="InParanoid" id="A0A3Q3MRQ9"/>
<dbReference type="Proteomes" id="UP000261640">
    <property type="component" value="Unplaced"/>
</dbReference>
<dbReference type="GO" id="GO:0019005">
    <property type="term" value="C:SCF ubiquitin ligase complex"/>
    <property type="evidence" value="ECO:0007669"/>
    <property type="project" value="TreeGrafter"/>
</dbReference>
<dbReference type="InterPro" id="IPR036047">
    <property type="entry name" value="F-box-like_dom_sf"/>
</dbReference>
<reference evidence="2" key="1">
    <citation type="submission" date="2025-08" db="UniProtKB">
        <authorList>
            <consortium name="Ensembl"/>
        </authorList>
    </citation>
    <scope>IDENTIFICATION</scope>
</reference>
<name>A0A3Q3MRQ9_9TELE</name>
<evidence type="ECO:0000313" key="2">
    <source>
        <dbReference type="Ensembl" id="ENSMAMP00000030378.2"/>
    </source>
</evidence>
<keyword evidence="3" id="KW-1185">Reference proteome</keyword>
<dbReference type="InterPro" id="IPR001810">
    <property type="entry name" value="F-box_dom"/>
</dbReference>
<dbReference type="AlphaFoldDB" id="A0A3Q3MRQ9"/>
<dbReference type="STRING" id="205130.ENSMAMP00000030378"/>
<dbReference type="PROSITE" id="PS50181">
    <property type="entry name" value="FBOX"/>
    <property type="match status" value="1"/>
</dbReference>
<evidence type="ECO:0000313" key="3">
    <source>
        <dbReference type="Proteomes" id="UP000261640"/>
    </source>
</evidence>
<organism evidence="2 3">
    <name type="scientific">Mastacembelus armatus</name>
    <name type="common">zig-zag eel</name>
    <dbReference type="NCBI Taxonomy" id="205130"/>
    <lineage>
        <taxon>Eukaryota</taxon>
        <taxon>Metazoa</taxon>
        <taxon>Chordata</taxon>
        <taxon>Craniata</taxon>
        <taxon>Vertebrata</taxon>
        <taxon>Euteleostomi</taxon>
        <taxon>Actinopterygii</taxon>
        <taxon>Neopterygii</taxon>
        <taxon>Teleostei</taxon>
        <taxon>Neoteleostei</taxon>
        <taxon>Acanthomorphata</taxon>
        <taxon>Anabantaria</taxon>
        <taxon>Synbranchiformes</taxon>
        <taxon>Mastacembelidae</taxon>
        <taxon>Mastacembelus</taxon>
    </lineage>
</organism>
<feature type="domain" description="F-box" evidence="1">
    <location>
        <begin position="2"/>
        <end position="48"/>
    </location>
</feature>
<dbReference type="Ensembl" id="ENSMAMT00000031169.2">
    <property type="protein sequence ID" value="ENSMAMP00000030378.2"/>
    <property type="gene ID" value="ENSMAMG00000020470.2"/>
</dbReference>
<dbReference type="Pfam" id="PF12937">
    <property type="entry name" value="F-box-like"/>
    <property type="match status" value="1"/>
</dbReference>
<accession>A0A3Q3MRQ9</accession>
<dbReference type="PANTHER" id="PTHR46731:SF1">
    <property type="entry name" value="F-BOX ONLY PROTEIN 15"/>
    <property type="match status" value="1"/>
</dbReference>
<evidence type="ECO:0000259" key="1">
    <source>
        <dbReference type="PROSITE" id="PS50181"/>
    </source>
</evidence>
<protein>
    <recommendedName>
        <fullName evidence="1">F-box domain-containing protein</fullName>
    </recommendedName>
</protein>
<dbReference type="SUPFAM" id="SSF81383">
    <property type="entry name" value="F-box domain"/>
    <property type="match status" value="1"/>
</dbReference>
<dbReference type="CDD" id="cd22093">
    <property type="entry name" value="F-box_FBXO15"/>
    <property type="match status" value="1"/>
</dbReference>
<proteinExistence type="predicted"/>
<dbReference type="Gene3D" id="1.20.1280.50">
    <property type="match status" value="1"/>
</dbReference>
<dbReference type="PANTHER" id="PTHR46731">
    <property type="entry name" value="F-BOX ONLY PROTEIN 15"/>
    <property type="match status" value="1"/>
</dbReference>
<reference evidence="2" key="2">
    <citation type="submission" date="2025-09" db="UniProtKB">
        <authorList>
            <consortium name="Ensembl"/>
        </authorList>
    </citation>
    <scope>IDENTIFICATION</scope>
</reference>
<dbReference type="SMART" id="SM00256">
    <property type="entry name" value="FBOX"/>
    <property type="match status" value="1"/>
</dbReference>
<dbReference type="GeneTree" id="ENSGT00390000017498"/>